<dbReference type="SUPFAM" id="SSF53850">
    <property type="entry name" value="Periplasmic binding protein-like II"/>
    <property type="match status" value="1"/>
</dbReference>
<dbReference type="AlphaFoldDB" id="A0A5C6CYH5"/>
<proteinExistence type="predicted"/>
<keyword evidence="1 2" id="KW-0732">Signal</keyword>
<organism evidence="4 5">
    <name type="scientific">Bythopirellula polymerisocia</name>
    <dbReference type="NCBI Taxonomy" id="2528003"/>
    <lineage>
        <taxon>Bacteria</taxon>
        <taxon>Pseudomonadati</taxon>
        <taxon>Planctomycetota</taxon>
        <taxon>Planctomycetia</taxon>
        <taxon>Pirellulales</taxon>
        <taxon>Lacipirellulaceae</taxon>
        <taxon>Bythopirellula</taxon>
    </lineage>
</organism>
<dbReference type="Pfam" id="PF12849">
    <property type="entry name" value="PBP_like_2"/>
    <property type="match status" value="1"/>
</dbReference>
<dbReference type="CDD" id="cd13566">
    <property type="entry name" value="PBP2_phosphate"/>
    <property type="match status" value="1"/>
</dbReference>
<evidence type="ECO:0000256" key="1">
    <source>
        <dbReference type="ARBA" id="ARBA00022729"/>
    </source>
</evidence>
<feature type="domain" description="PBP" evidence="3">
    <location>
        <begin position="43"/>
        <end position="299"/>
    </location>
</feature>
<keyword evidence="5" id="KW-1185">Reference proteome</keyword>
<evidence type="ECO:0000313" key="4">
    <source>
        <dbReference type="EMBL" id="TWU29620.1"/>
    </source>
</evidence>
<gene>
    <name evidence="4" type="primary">pstS_1</name>
    <name evidence="4" type="ORF">Pla144_03980</name>
</gene>
<dbReference type="EMBL" id="SJPS01000001">
    <property type="protein sequence ID" value="TWU29620.1"/>
    <property type="molecule type" value="Genomic_DNA"/>
</dbReference>
<evidence type="ECO:0000313" key="5">
    <source>
        <dbReference type="Proteomes" id="UP000318437"/>
    </source>
</evidence>
<dbReference type="InterPro" id="IPR050811">
    <property type="entry name" value="Phosphate_ABC_transporter"/>
</dbReference>
<dbReference type="PANTHER" id="PTHR30570">
    <property type="entry name" value="PERIPLASMIC PHOSPHATE BINDING COMPONENT OF PHOSPHATE ABC TRANSPORTER"/>
    <property type="match status" value="1"/>
</dbReference>
<accession>A0A5C6CYH5</accession>
<dbReference type="OrthoDB" id="9790048at2"/>
<protein>
    <submittedName>
        <fullName evidence="4">Phosphate-binding protein PstS</fullName>
    </submittedName>
</protein>
<feature type="chain" id="PRO_5022768800" evidence="2">
    <location>
        <begin position="24"/>
        <end position="332"/>
    </location>
</feature>
<dbReference type="RefSeq" id="WP_146447619.1">
    <property type="nucleotide sequence ID" value="NZ_SJPS01000001.1"/>
</dbReference>
<evidence type="ECO:0000259" key="3">
    <source>
        <dbReference type="Pfam" id="PF12849"/>
    </source>
</evidence>
<reference evidence="4 5" key="1">
    <citation type="submission" date="2019-02" db="EMBL/GenBank/DDBJ databases">
        <title>Deep-cultivation of Planctomycetes and their phenomic and genomic characterization uncovers novel biology.</title>
        <authorList>
            <person name="Wiegand S."/>
            <person name="Jogler M."/>
            <person name="Boedeker C."/>
            <person name="Pinto D."/>
            <person name="Vollmers J."/>
            <person name="Rivas-Marin E."/>
            <person name="Kohn T."/>
            <person name="Peeters S.H."/>
            <person name="Heuer A."/>
            <person name="Rast P."/>
            <person name="Oberbeckmann S."/>
            <person name="Bunk B."/>
            <person name="Jeske O."/>
            <person name="Meyerdierks A."/>
            <person name="Storesund J.E."/>
            <person name="Kallscheuer N."/>
            <person name="Luecker S."/>
            <person name="Lage O.M."/>
            <person name="Pohl T."/>
            <person name="Merkel B.J."/>
            <person name="Hornburger P."/>
            <person name="Mueller R.-W."/>
            <person name="Bruemmer F."/>
            <person name="Labrenz M."/>
            <person name="Spormann A.M."/>
            <person name="Op Den Camp H."/>
            <person name="Overmann J."/>
            <person name="Amann R."/>
            <person name="Jetten M.S.M."/>
            <person name="Mascher T."/>
            <person name="Medema M.H."/>
            <person name="Devos D.P."/>
            <person name="Kaster A.-K."/>
            <person name="Ovreas L."/>
            <person name="Rohde M."/>
            <person name="Galperin M.Y."/>
            <person name="Jogler C."/>
        </authorList>
    </citation>
    <scope>NUCLEOTIDE SEQUENCE [LARGE SCALE GENOMIC DNA]</scope>
    <source>
        <strain evidence="4 5">Pla144</strain>
    </source>
</reference>
<dbReference type="PANTHER" id="PTHR30570:SF6">
    <property type="entry name" value="PHOSPHATE-BINDING PROTEIN PSTS"/>
    <property type="match status" value="1"/>
</dbReference>
<evidence type="ECO:0000256" key="2">
    <source>
        <dbReference type="SAM" id="SignalP"/>
    </source>
</evidence>
<sequence precursor="true">MRHFATLFSVLALALTTCGQTFAATTEIPLLDPNLPYYRPVEKLSGELKLGGSNTMSHVASVWINSFTEFYPDVKIVIDVNGSREAVESVEKGETQIGLLSRTISEEEVESFNKSLGYSPTVLTPCLERTAIYVNKNNPIKGLTLAQLDAAFGAECKRQAKEPCRSWGQLGLTGKWAKLPVTVHGRTFDTGSQVFIQEAVLLGSKMREDMVSHKSNIDIVNAVAKDQGGIGFGGLSYATSDVKTVPLAFTEGQEFVAIDSPEADMGMYPLVRRLQLVVKHDPKKELPPVEREFIRYVFSRLGQEDVVKAGYQAIPARPARVALDSVGLGLSR</sequence>
<dbReference type="InterPro" id="IPR024370">
    <property type="entry name" value="PBP_domain"/>
</dbReference>
<comment type="caution">
    <text evidence="4">The sequence shown here is derived from an EMBL/GenBank/DDBJ whole genome shotgun (WGS) entry which is preliminary data.</text>
</comment>
<feature type="signal peptide" evidence="2">
    <location>
        <begin position="1"/>
        <end position="23"/>
    </location>
</feature>
<dbReference type="Gene3D" id="3.40.190.10">
    <property type="entry name" value="Periplasmic binding protein-like II"/>
    <property type="match status" value="2"/>
</dbReference>
<dbReference type="Proteomes" id="UP000318437">
    <property type="component" value="Unassembled WGS sequence"/>
</dbReference>
<name>A0A5C6CYH5_9BACT</name>